<gene>
    <name evidence="4" type="ORF">AUJ29_01500</name>
</gene>
<keyword evidence="1" id="KW-0812">Transmembrane</keyword>
<dbReference type="InterPro" id="IPR023158">
    <property type="entry name" value="YerB-like_sf"/>
</dbReference>
<evidence type="ECO:0000256" key="1">
    <source>
        <dbReference type="SAM" id="Phobius"/>
    </source>
</evidence>
<protein>
    <recommendedName>
        <fullName evidence="6">DUF3048 domain-containing protein</fullName>
    </recommendedName>
</protein>
<comment type="caution">
    <text evidence="4">The sequence shown here is derived from an EMBL/GenBank/DDBJ whole genome shotgun (WGS) entry which is preliminary data.</text>
</comment>
<organism evidence="4 5">
    <name type="scientific">Candidatus Kuenenbacteria bacterium CG1_02_38_13</name>
    <dbReference type="NCBI Taxonomy" id="1805235"/>
    <lineage>
        <taxon>Bacteria</taxon>
        <taxon>Candidatus Kueneniibacteriota</taxon>
    </lineage>
</organism>
<sequence length="371" mass="42405">MIIFVNFIYMKLEFKYAVKFNFYILFVVFLAIEALLTRNLFFLLEENGMSKNDMKIIVSEENTEVDIAIRRIDGTPAKIGNDNLFPVAVIIDNYQDARPNYGLSRASLVYETYVENGTTRFLALYTPGTDNENKTEKIGPVRSARPYFLEIAKEYDALLAHSGGSSEALEKIKEWRVHDLEEIAWWGPDYFWRVYSRVSPHNLFTSEEKLRQAVTDFELADNTPDYMAWRFGEGIKNNYVGDAHDIYIDFSLGTDFDAKYVYGASTGKYLRFQGNEKHIDALNGQQIVADNIVVQFVPKEKILDANGRISLSLHGIGKALVFRDGKKIEANWARGEGAKSRTVFYGKEEIVFKQGNIWIAIVPDDRDVAVD</sequence>
<dbReference type="InterPro" id="IPR035328">
    <property type="entry name" value="DUF3048_C"/>
</dbReference>
<evidence type="ECO:0000259" key="3">
    <source>
        <dbReference type="Pfam" id="PF17479"/>
    </source>
</evidence>
<keyword evidence="1" id="KW-1133">Transmembrane helix</keyword>
<evidence type="ECO:0008006" key="6">
    <source>
        <dbReference type="Google" id="ProtNLM"/>
    </source>
</evidence>
<dbReference type="EMBL" id="MNVB01000033">
    <property type="protein sequence ID" value="OIO17346.1"/>
    <property type="molecule type" value="Genomic_DNA"/>
</dbReference>
<feature type="domain" description="DUF3048" evidence="3">
    <location>
        <begin position="255"/>
        <end position="359"/>
    </location>
</feature>
<dbReference type="Pfam" id="PF17479">
    <property type="entry name" value="DUF3048_C"/>
    <property type="match status" value="1"/>
</dbReference>
<evidence type="ECO:0000313" key="5">
    <source>
        <dbReference type="Proteomes" id="UP000182465"/>
    </source>
</evidence>
<dbReference type="AlphaFoldDB" id="A0A1J4TZ41"/>
<reference evidence="4" key="1">
    <citation type="journal article" date="2016" name="Environ. Microbiol.">
        <title>Genomic resolution of a cold subsurface aquifer community provides metabolic insights for novel microbes adapted to high CO concentrations.</title>
        <authorList>
            <person name="Probst A.J."/>
            <person name="Castelle C.J."/>
            <person name="Singh A."/>
            <person name="Brown C.T."/>
            <person name="Anantharaman K."/>
            <person name="Sharon I."/>
            <person name="Hug L.A."/>
            <person name="Burstein D."/>
            <person name="Emerson J.B."/>
            <person name="Thomas B.C."/>
            <person name="Banfield J.F."/>
        </authorList>
    </citation>
    <scope>NUCLEOTIDE SEQUENCE [LARGE SCALE GENOMIC DNA]</scope>
    <source>
        <strain evidence="4">CG1_02_38_13</strain>
    </source>
</reference>
<name>A0A1J4TZ41_9BACT</name>
<dbReference type="Proteomes" id="UP000182465">
    <property type="component" value="Unassembled WGS sequence"/>
</dbReference>
<evidence type="ECO:0000259" key="2">
    <source>
        <dbReference type="Pfam" id="PF11258"/>
    </source>
</evidence>
<proteinExistence type="predicted"/>
<keyword evidence="1" id="KW-0472">Membrane</keyword>
<dbReference type="Gene3D" id="3.50.90.10">
    <property type="entry name" value="YerB-like"/>
    <property type="match status" value="1"/>
</dbReference>
<feature type="transmembrane region" description="Helical" evidence="1">
    <location>
        <begin position="20"/>
        <end position="44"/>
    </location>
</feature>
<evidence type="ECO:0000313" key="4">
    <source>
        <dbReference type="EMBL" id="OIO17346.1"/>
    </source>
</evidence>
<feature type="domain" description="DUF3048" evidence="2">
    <location>
        <begin position="85"/>
        <end position="216"/>
    </location>
</feature>
<dbReference type="Pfam" id="PF11258">
    <property type="entry name" value="DUF3048"/>
    <property type="match status" value="1"/>
</dbReference>
<dbReference type="SUPFAM" id="SSF159774">
    <property type="entry name" value="YerB-like"/>
    <property type="match status" value="1"/>
</dbReference>
<accession>A0A1J4TZ41</accession>
<dbReference type="InterPro" id="IPR021416">
    <property type="entry name" value="DUF3048_N"/>
</dbReference>